<evidence type="ECO:0000313" key="2">
    <source>
        <dbReference type="Proteomes" id="UP001237642"/>
    </source>
</evidence>
<dbReference type="PANTHER" id="PTHR22930">
    <property type="match status" value="1"/>
</dbReference>
<keyword evidence="2" id="KW-1185">Reference proteome</keyword>
<comment type="caution">
    <text evidence="1">The sequence shown here is derived from an EMBL/GenBank/DDBJ whole genome shotgun (WGS) entry which is preliminary data.</text>
</comment>
<reference evidence="1" key="2">
    <citation type="submission" date="2023-05" db="EMBL/GenBank/DDBJ databases">
        <authorList>
            <person name="Schelkunov M.I."/>
        </authorList>
    </citation>
    <scope>NUCLEOTIDE SEQUENCE</scope>
    <source>
        <strain evidence="1">Hsosn_3</strain>
        <tissue evidence="1">Leaf</tissue>
    </source>
</reference>
<name>A0AAD8I2J4_9APIA</name>
<organism evidence="1 2">
    <name type="scientific">Heracleum sosnowskyi</name>
    <dbReference type="NCBI Taxonomy" id="360622"/>
    <lineage>
        <taxon>Eukaryota</taxon>
        <taxon>Viridiplantae</taxon>
        <taxon>Streptophyta</taxon>
        <taxon>Embryophyta</taxon>
        <taxon>Tracheophyta</taxon>
        <taxon>Spermatophyta</taxon>
        <taxon>Magnoliopsida</taxon>
        <taxon>eudicotyledons</taxon>
        <taxon>Gunneridae</taxon>
        <taxon>Pentapetalae</taxon>
        <taxon>asterids</taxon>
        <taxon>campanulids</taxon>
        <taxon>Apiales</taxon>
        <taxon>Apiaceae</taxon>
        <taxon>Apioideae</taxon>
        <taxon>apioid superclade</taxon>
        <taxon>Tordylieae</taxon>
        <taxon>Tordyliinae</taxon>
        <taxon>Heracleum</taxon>
    </lineage>
</organism>
<sequence>MDNTIFERVNQLRHWVQMQQLTDIQLVCLVAIFIVHRRNQRIKYVNLPSRELILHRQRVREEVMDDLSNRAKCRDTILDEQIRKKFIRKKRFFPYFKDCVGAIDGTHVRVRVPSKDVPRYRDRTASDSRIIKDALSRDYKLFIPRGKYYLVDAGLPHRNGLIAPFRGVRYHLKEFPIIRIEDHDLVAEEEVIKELENEDPEVPFFAPRDMSETCVVADEIRNRIENDMWANYVLHQQDNESDMEE</sequence>
<dbReference type="PANTHER" id="PTHR22930:SF268">
    <property type="entry name" value="NUCLEASE HARBI1"/>
    <property type="match status" value="1"/>
</dbReference>
<gene>
    <name evidence="1" type="ORF">POM88_032613</name>
</gene>
<proteinExistence type="predicted"/>
<evidence type="ECO:0000313" key="1">
    <source>
        <dbReference type="EMBL" id="KAK1376420.1"/>
    </source>
</evidence>
<dbReference type="AlphaFoldDB" id="A0AAD8I2J4"/>
<accession>A0AAD8I2J4</accession>
<protein>
    <recommendedName>
        <fullName evidence="3">Nuclease HARBI1</fullName>
    </recommendedName>
</protein>
<evidence type="ECO:0008006" key="3">
    <source>
        <dbReference type="Google" id="ProtNLM"/>
    </source>
</evidence>
<dbReference type="Proteomes" id="UP001237642">
    <property type="component" value="Unassembled WGS sequence"/>
</dbReference>
<reference evidence="1" key="1">
    <citation type="submission" date="2023-02" db="EMBL/GenBank/DDBJ databases">
        <title>Genome of toxic invasive species Heracleum sosnowskyi carries increased number of genes despite the absence of recent whole-genome duplications.</title>
        <authorList>
            <person name="Schelkunov M."/>
            <person name="Shtratnikova V."/>
            <person name="Makarenko M."/>
            <person name="Klepikova A."/>
            <person name="Omelchenko D."/>
            <person name="Novikova G."/>
            <person name="Obukhova E."/>
            <person name="Bogdanov V."/>
            <person name="Penin A."/>
            <person name="Logacheva M."/>
        </authorList>
    </citation>
    <scope>NUCLEOTIDE SEQUENCE</scope>
    <source>
        <strain evidence="1">Hsosn_3</strain>
        <tissue evidence="1">Leaf</tissue>
    </source>
</reference>
<dbReference type="InterPro" id="IPR045249">
    <property type="entry name" value="HARBI1-like"/>
</dbReference>
<dbReference type="EMBL" id="JAUIZM010000007">
    <property type="protein sequence ID" value="KAK1376420.1"/>
    <property type="molecule type" value="Genomic_DNA"/>
</dbReference>